<keyword evidence="7 9" id="KW-0315">Glutamine amidotransferase</keyword>
<dbReference type="GO" id="GO:0005829">
    <property type="term" value="C:cytosol"/>
    <property type="evidence" value="ECO:0007669"/>
    <property type="project" value="TreeGrafter"/>
</dbReference>
<sequence length="619" mass="68567">MCGICGISSTSDRASARLDRMLDAIVHRGPDGEGRLQRPGLVLGMRRLAVIDLAGGDQPIFNEDGSVAVVFNGEIYNFRELRAELERHGHHFATRCDTEVLVHGYEQWGDGVLHRLVGMFALALWDENRRRLLVARDRFGKKPLYYSREAGEVVFGSEIKALLAAGVSADVDDAALQDYLALRYVPAPRTLFRSVRQLPPGHKFVVGDDGFAIERWWQLRYEPKPAITLVQAADEVEGLMRTAVARRLVSDVPLGCFLSGGLDSSTVLSFMSELSNEPVRTFSVGFDESWAGDELAAARATAHAFHTVHHETRLGPDEFLRLLPAAVWHRDEPLAEPSEIPLMALSRMAREHVTVVLSGEGGDELFGGYPKYRVDALLDRAGRPARAVIGARQLHRLAGWHRLPRRTRLGIQALATAAPAQRWPAWFGADPSAGLHSADLRPLDSTLSEIDTGLGPLDRMLALDVHTYLADNLLIRGDKMTMAASVEGRMPLLDHQLAEYAARLPAALKVTPRSTKIVIREIARRRLPATLLSRKKIGFAVPVAPWFRGSLGDALQRLTFGPQARPDPLVDPERVRRALALHRSGHYDFGKELWSVLTLDVWARLFLDGAEPASLTFDR</sequence>
<evidence type="ECO:0000256" key="6">
    <source>
        <dbReference type="ARBA" id="ARBA00022888"/>
    </source>
</evidence>
<evidence type="ECO:0000256" key="11">
    <source>
        <dbReference type="PIRSR" id="PIRSR001589-3"/>
    </source>
</evidence>
<dbReference type="PIRSF" id="PIRSF001589">
    <property type="entry name" value="Asn_synthetase_glu-h"/>
    <property type="match status" value="1"/>
</dbReference>
<dbReference type="GO" id="GO:0004066">
    <property type="term" value="F:asparagine synthase (glutamine-hydrolyzing) activity"/>
    <property type="evidence" value="ECO:0007669"/>
    <property type="project" value="UniProtKB-EC"/>
</dbReference>
<keyword evidence="5 10" id="KW-0067">ATP-binding</keyword>
<dbReference type="GO" id="GO:0006529">
    <property type="term" value="P:asparagine biosynthetic process"/>
    <property type="evidence" value="ECO:0007669"/>
    <property type="project" value="UniProtKB-KW"/>
</dbReference>
<keyword evidence="13" id="KW-0436">Ligase</keyword>
<evidence type="ECO:0000256" key="2">
    <source>
        <dbReference type="ARBA" id="ARBA00005752"/>
    </source>
</evidence>
<evidence type="ECO:0000256" key="3">
    <source>
        <dbReference type="ARBA" id="ARBA00012737"/>
    </source>
</evidence>
<dbReference type="PANTHER" id="PTHR43284:SF1">
    <property type="entry name" value="ASPARAGINE SYNTHETASE"/>
    <property type="match status" value="1"/>
</dbReference>
<dbReference type="InterPro" id="IPR033738">
    <property type="entry name" value="AsnB_N"/>
</dbReference>
<dbReference type="InterPro" id="IPR017932">
    <property type="entry name" value="GATase_2_dom"/>
</dbReference>
<keyword evidence="4 10" id="KW-0547">Nucleotide-binding</keyword>
<dbReference type="InterPro" id="IPR029055">
    <property type="entry name" value="Ntn_hydrolases_N"/>
</dbReference>
<dbReference type="AlphaFoldDB" id="A0A7X5ZF85"/>
<comment type="similarity">
    <text evidence="2">Belongs to the asparagine synthetase family.</text>
</comment>
<feature type="binding site" evidence="10">
    <location>
        <begin position="358"/>
        <end position="359"/>
    </location>
    <ligand>
        <name>ATP</name>
        <dbReference type="ChEBI" id="CHEBI:30616"/>
    </ligand>
</feature>
<evidence type="ECO:0000256" key="9">
    <source>
        <dbReference type="PIRSR" id="PIRSR001589-1"/>
    </source>
</evidence>
<evidence type="ECO:0000256" key="1">
    <source>
        <dbReference type="ARBA" id="ARBA00005187"/>
    </source>
</evidence>
<proteinExistence type="inferred from homology"/>
<comment type="caution">
    <text evidence="13">The sequence shown here is derived from an EMBL/GenBank/DDBJ whole genome shotgun (WGS) entry which is preliminary data.</text>
</comment>
<dbReference type="Gene3D" id="3.60.20.10">
    <property type="entry name" value="Glutamine Phosphoribosylpyrophosphate, subunit 1, domain 1"/>
    <property type="match status" value="1"/>
</dbReference>
<gene>
    <name evidence="13" type="ORF">FHU31_004878</name>
</gene>
<dbReference type="InterPro" id="IPR006426">
    <property type="entry name" value="Asn_synth_AEB"/>
</dbReference>
<name>A0A7X5ZF85_9MYCO</name>
<dbReference type="Pfam" id="PF13537">
    <property type="entry name" value="GATase_7"/>
    <property type="match status" value="1"/>
</dbReference>
<dbReference type="EMBL" id="JAANOW010000003">
    <property type="protein sequence ID" value="NIH97872.1"/>
    <property type="molecule type" value="Genomic_DNA"/>
</dbReference>
<evidence type="ECO:0000256" key="7">
    <source>
        <dbReference type="ARBA" id="ARBA00022962"/>
    </source>
</evidence>
<dbReference type="PANTHER" id="PTHR43284">
    <property type="entry name" value="ASPARAGINE SYNTHETASE (GLUTAMINE-HYDROLYZING)"/>
    <property type="match status" value="1"/>
</dbReference>
<organism evidence="13 14">
    <name type="scientific">Mycolicibacterium fluoranthenivorans</name>
    <dbReference type="NCBI Taxonomy" id="258505"/>
    <lineage>
        <taxon>Bacteria</taxon>
        <taxon>Bacillati</taxon>
        <taxon>Actinomycetota</taxon>
        <taxon>Actinomycetes</taxon>
        <taxon>Mycobacteriales</taxon>
        <taxon>Mycobacteriaceae</taxon>
        <taxon>Mycolicibacterium</taxon>
    </lineage>
</organism>
<evidence type="ECO:0000313" key="13">
    <source>
        <dbReference type="EMBL" id="NIH97872.1"/>
    </source>
</evidence>
<feature type="binding site" evidence="10">
    <location>
        <position position="97"/>
    </location>
    <ligand>
        <name>L-glutamine</name>
        <dbReference type="ChEBI" id="CHEBI:58359"/>
    </ligand>
</feature>
<dbReference type="InterPro" id="IPR001962">
    <property type="entry name" value="Asn_synthase"/>
</dbReference>
<keyword evidence="14" id="KW-1185">Reference proteome</keyword>
<feature type="active site" description="For GATase activity" evidence="9">
    <location>
        <position position="2"/>
    </location>
</feature>
<dbReference type="InterPro" id="IPR014729">
    <property type="entry name" value="Rossmann-like_a/b/a_fold"/>
</dbReference>
<dbReference type="EC" id="6.3.5.4" evidence="3"/>
<keyword evidence="6 9" id="KW-0061">Asparagine biosynthesis</keyword>
<accession>A0A7X5ZF85</accession>
<dbReference type="CDD" id="cd00712">
    <property type="entry name" value="AsnB"/>
    <property type="match status" value="1"/>
</dbReference>
<dbReference type="SUPFAM" id="SSF52402">
    <property type="entry name" value="Adenine nucleotide alpha hydrolases-like"/>
    <property type="match status" value="1"/>
</dbReference>
<dbReference type="Gene3D" id="3.40.50.620">
    <property type="entry name" value="HUPs"/>
    <property type="match status" value="1"/>
</dbReference>
<dbReference type="SUPFAM" id="SSF56235">
    <property type="entry name" value="N-terminal nucleophile aminohydrolases (Ntn hydrolases)"/>
    <property type="match status" value="1"/>
</dbReference>
<evidence type="ECO:0000256" key="10">
    <source>
        <dbReference type="PIRSR" id="PIRSR001589-2"/>
    </source>
</evidence>
<reference evidence="13 14" key="1">
    <citation type="submission" date="2020-03" db="EMBL/GenBank/DDBJ databases">
        <title>Sequencing the genomes of 1000 actinobacteria strains.</title>
        <authorList>
            <person name="Klenk H.-P."/>
        </authorList>
    </citation>
    <scope>NUCLEOTIDE SEQUENCE [LARGE SCALE GENOMIC DNA]</scope>
    <source>
        <strain evidence="13 14">DSM 44556</strain>
    </source>
</reference>
<evidence type="ECO:0000313" key="14">
    <source>
        <dbReference type="Proteomes" id="UP000547444"/>
    </source>
</evidence>
<dbReference type="Proteomes" id="UP000547444">
    <property type="component" value="Unassembled WGS sequence"/>
</dbReference>
<dbReference type="RefSeq" id="WP_167163262.1">
    <property type="nucleotide sequence ID" value="NZ_JAANOW010000003.1"/>
</dbReference>
<dbReference type="CDD" id="cd01991">
    <property type="entry name" value="Asn_synthase_B_C"/>
    <property type="match status" value="1"/>
</dbReference>
<evidence type="ECO:0000259" key="12">
    <source>
        <dbReference type="PROSITE" id="PS51278"/>
    </source>
</evidence>
<comment type="catalytic activity">
    <reaction evidence="8">
        <text>L-aspartate + L-glutamine + ATP + H2O = L-asparagine + L-glutamate + AMP + diphosphate + H(+)</text>
        <dbReference type="Rhea" id="RHEA:12228"/>
        <dbReference type="ChEBI" id="CHEBI:15377"/>
        <dbReference type="ChEBI" id="CHEBI:15378"/>
        <dbReference type="ChEBI" id="CHEBI:29985"/>
        <dbReference type="ChEBI" id="CHEBI:29991"/>
        <dbReference type="ChEBI" id="CHEBI:30616"/>
        <dbReference type="ChEBI" id="CHEBI:33019"/>
        <dbReference type="ChEBI" id="CHEBI:58048"/>
        <dbReference type="ChEBI" id="CHEBI:58359"/>
        <dbReference type="ChEBI" id="CHEBI:456215"/>
        <dbReference type="EC" id="6.3.5.4"/>
    </reaction>
</comment>
<dbReference type="GO" id="GO:0005524">
    <property type="term" value="F:ATP binding"/>
    <property type="evidence" value="ECO:0007669"/>
    <property type="project" value="UniProtKB-KW"/>
</dbReference>
<feature type="domain" description="Glutamine amidotransferase type-2" evidence="12">
    <location>
        <begin position="2"/>
        <end position="209"/>
    </location>
</feature>
<evidence type="ECO:0000256" key="8">
    <source>
        <dbReference type="ARBA" id="ARBA00048741"/>
    </source>
</evidence>
<comment type="pathway">
    <text evidence="1">Amino-acid biosynthesis; L-asparagine biosynthesis; L-asparagine from L-aspartate (L-Gln route): step 1/1.</text>
</comment>
<dbReference type="NCBIfam" id="TIGR01536">
    <property type="entry name" value="asn_synth_AEB"/>
    <property type="match status" value="1"/>
</dbReference>
<feature type="binding site" evidence="10">
    <location>
        <position position="284"/>
    </location>
    <ligand>
        <name>ATP</name>
        <dbReference type="ChEBI" id="CHEBI:30616"/>
    </ligand>
</feature>
<evidence type="ECO:0000256" key="5">
    <source>
        <dbReference type="ARBA" id="ARBA00022840"/>
    </source>
</evidence>
<dbReference type="PROSITE" id="PS51278">
    <property type="entry name" value="GATASE_TYPE_2"/>
    <property type="match status" value="1"/>
</dbReference>
<evidence type="ECO:0000256" key="4">
    <source>
        <dbReference type="ARBA" id="ARBA00022741"/>
    </source>
</evidence>
<feature type="site" description="Important for beta-aspartyl-AMP intermediate formation" evidence="11">
    <location>
        <position position="360"/>
    </location>
</feature>
<dbReference type="InterPro" id="IPR051786">
    <property type="entry name" value="ASN_synthetase/amidase"/>
</dbReference>
<dbReference type="Pfam" id="PF00733">
    <property type="entry name" value="Asn_synthase"/>
    <property type="match status" value="1"/>
</dbReference>
<protein>
    <recommendedName>
        <fullName evidence="3">asparagine synthase (glutamine-hydrolyzing)</fullName>
        <ecNumber evidence="3">6.3.5.4</ecNumber>
    </recommendedName>
</protein>
<keyword evidence="9" id="KW-0028">Amino-acid biosynthesis</keyword>